<reference evidence="2" key="1">
    <citation type="submission" date="2022-03" db="EMBL/GenBank/DDBJ databases">
        <authorList>
            <person name="Alioto T."/>
            <person name="Alioto T."/>
            <person name="Gomez Garrido J."/>
        </authorList>
    </citation>
    <scope>NUCLEOTIDE SEQUENCE</scope>
</reference>
<dbReference type="AlphaFoldDB" id="A0AAD1R8C9"/>
<keyword evidence="3" id="KW-1185">Reference proteome</keyword>
<dbReference type="EMBL" id="OW240912">
    <property type="protein sequence ID" value="CAH2225665.1"/>
    <property type="molecule type" value="Genomic_DNA"/>
</dbReference>
<evidence type="ECO:0000313" key="2">
    <source>
        <dbReference type="EMBL" id="CAH2225665.1"/>
    </source>
</evidence>
<organism evidence="2 3">
    <name type="scientific">Pelobates cultripes</name>
    <name type="common">Western spadefoot toad</name>
    <dbReference type="NCBI Taxonomy" id="61616"/>
    <lineage>
        <taxon>Eukaryota</taxon>
        <taxon>Metazoa</taxon>
        <taxon>Chordata</taxon>
        <taxon>Craniata</taxon>
        <taxon>Vertebrata</taxon>
        <taxon>Euteleostomi</taxon>
        <taxon>Amphibia</taxon>
        <taxon>Batrachia</taxon>
        <taxon>Anura</taxon>
        <taxon>Pelobatoidea</taxon>
        <taxon>Pelobatidae</taxon>
        <taxon>Pelobates</taxon>
    </lineage>
</organism>
<proteinExistence type="predicted"/>
<name>A0AAD1R8C9_PELCU</name>
<feature type="region of interest" description="Disordered" evidence="1">
    <location>
        <begin position="69"/>
        <end position="101"/>
    </location>
</feature>
<dbReference type="Proteomes" id="UP001295444">
    <property type="component" value="Chromosome 01"/>
</dbReference>
<accession>A0AAD1R8C9</accession>
<sequence>MWITYPRAQFWAKLAEQTQIWAIVDPSRHRKRRPATSRPLPGTLFTRVSTSTHISQPRILSTPWRHRRKLSGIQPRPPTALTHSQPWRTSKGKEANNTPGAESVHHYQHEQRTQLQSSTGIPDLPEILREILIVEYGMALRLTSRLKDLWYTHRRYRLNGVAIQPTL</sequence>
<gene>
    <name evidence="2" type="ORF">PECUL_23A028490</name>
</gene>
<evidence type="ECO:0000313" key="3">
    <source>
        <dbReference type="Proteomes" id="UP001295444"/>
    </source>
</evidence>
<protein>
    <submittedName>
        <fullName evidence="2">Uncharacterized protein</fullName>
    </submittedName>
</protein>
<evidence type="ECO:0000256" key="1">
    <source>
        <dbReference type="SAM" id="MobiDB-lite"/>
    </source>
</evidence>